<protein>
    <recommendedName>
        <fullName evidence="3">7-cyano-7-deazaguanine synthase</fullName>
    </recommendedName>
</protein>
<proteinExistence type="predicted"/>
<accession>A0A7C9M1C9</accession>
<sequence length="464" mass="52328">MKSAVLDFSQRRNGRHLIDLLKMPTTLNKVLPQCQLRPYHEDLVDVSRACYVADRFVRRHRDDEHTTERELHLIIPVREPHRWQNVRVQSRLRNALEFLTQDQWTFTFVDRVSPAVSFNSQPEALIASRQINTTLSYALYSGGADSTIGVLLNGVRDPQTTQVLIAASGNHLKHQQDLAFKQIGEALQDQGGKRPLGLTFETSVRHNVVRSLLNLEGTKKLREEYSQRTRGFLFISLGAVVAASSGGTGLQVFENGVGAINLPYSRASIGADHTRSMHPRFIFMMSEFLTELFENPFQIDNPFWFVTKGQMVAQAAQYQFGSILKETLSCERTPSRGIGPKPHTGVQGIHCGECTSCVLRQISFQAAGVVDSSYTQPMDTLPKENRQWLNLMAHQAEALRVAVQTDEQALVRLLRLNPDLRYAYDGLRLLGHTPANVETGLVGLYRMYASEWRRVQQGTPTVWA</sequence>
<organism evidence="1 2">
    <name type="scientific">Deinococcus arboris</name>
    <dbReference type="NCBI Taxonomy" id="2682977"/>
    <lineage>
        <taxon>Bacteria</taxon>
        <taxon>Thermotogati</taxon>
        <taxon>Deinococcota</taxon>
        <taxon>Deinococci</taxon>
        <taxon>Deinococcales</taxon>
        <taxon>Deinococcaceae</taxon>
        <taxon>Deinococcus</taxon>
    </lineage>
</organism>
<dbReference type="Proteomes" id="UP000483286">
    <property type="component" value="Unassembled WGS sequence"/>
</dbReference>
<comment type="caution">
    <text evidence="1">The sequence shown here is derived from an EMBL/GenBank/DDBJ whole genome shotgun (WGS) entry which is preliminary data.</text>
</comment>
<name>A0A7C9M1C9_9DEIO</name>
<dbReference type="EMBL" id="WQLB01000007">
    <property type="protein sequence ID" value="MVN86562.1"/>
    <property type="molecule type" value="Genomic_DNA"/>
</dbReference>
<dbReference type="RefSeq" id="WP_157458615.1">
    <property type="nucleotide sequence ID" value="NZ_WQLB01000007.1"/>
</dbReference>
<dbReference type="AlphaFoldDB" id="A0A7C9M1C9"/>
<gene>
    <name evidence="1" type="ORF">GO986_07260</name>
</gene>
<evidence type="ECO:0000313" key="2">
    <source>
        <dbReference type="Proteomes" id="UP000483286"/>
    </source>
</evidence>
<reference evidence="1 2" key="1">
    <citation type="submission" date="2019-12" db="EMBL/GenBank/DDBJ databases">
        <title>Deinococcus sp. HMF7620 Genome sequencing and assembly.</title>
        <authorList>
            <person name="Kang H."/>
            <person name="Kim H."/>
            <person name="Joh K."/>
        </authorList>
    </citation>
    <scope>NUCLEOTIDE SEQUENCE [LARGE SCALE GENOMIC DNA]</scope>
    <source>
        <strain evidence="1 2">HMF7620</strain>
    </source>
</reference>
<dbReference type="SUPFAM" id="SSF52402">
    <property type="entry name" value="Adenine nucleotide alpha hydrolases-like"/>
    <property type="match status" value="1"/>
</dbReference>
<evidence type="ECO:0008006" key="3">
    <source>
        <dbReference type="Google" id="ProtNLM"/>
    </source>
</evidence>
<dbReference type="InterPro" id="IPR018317">
    <property type="entry name" value="QueC"/>
</dbReference>
<evidence type="ECO:0000313" key="1">
    <source>
        <dbReference type="EMBL" id="MVN86562.1"/>
    </source>
</evidence>
<keyword evidence="2" id="KW-1185">Reference proteome</keyword>
<dbReference type="Gene3D" id="3.40.50.620">
    <property type="entry name" value="HUPs"/>
    <property type="match status" value="1"/>
</dbReference>
<dbReference type="Pfam" id="PF06508">
    <property type="entry name" value="QueC"/>
    <property type="match status" value="1"/>
</dbReference>
<dbReference type="InterPro" id="IPR014729">
    <property type="entry name" value="Rossmann-like_a/b/a_fold"/>
</dbReference>